<dbReference type="AlphaFoldDB" id="A0AAU9CXN8"/>
<dbReference type="GO" id="GO:0046917">
    <property type="term" value="F:triphosphoribosyl-dephospho-CoA synthase activity"/>
    <property type="evidence" value="ECO:0007669"/>
    <property type="project" value="UniProtKB-EC"/>
</dbReference>
<evidence type="ECO:0000313" key="1">
    <source>
        <dbReference type="EMBL" id="BCX89470.1"/>
    </source>
</evidence>
<sequence length="291" mass="32505">MASVLEVCYREACRLDVEAFKPGNVSVYAEGHGMGVVHFLRSAEVSAPWLCRFDLSLGERIYRAMRATLDAVGCNTNLGIVLLAAPLLAAASQSGDGNLRDALRRVLMATTREDAAWVYRAIREVEPGGLGRVAEGDVREEPRMTLREAMALAKNHDRVAFNYTFYYEDIYTLGIPGYHNGVYRWGDERWATVLVFTTLLRRIPDTHVERKFGKRFTGMIQAEMSRLESLLLETDAPETLEPAIRAIDARFKREGINPGTTADLTVATLLAVRLEQWLSSHRSEAGRVRGA</sequence>
<protein>
    <submittedName>
        <fullName evidence="1">Triphosphoribosyl-dephospho-CoA synthase</fullName>
        <ecNumber evidence="1">2.4.2.52</ecNumber>
    </submittedName>
</protein>
<dbReference type="PANTHER" id="PTHR42280:SF1">
    <property type="entry name" value="CITG FAMILY PROTEIN"/>
    <property type="match status" value="1"/>
</dbReference>
<dbReference type="GO" id="GO:0005524">
    <property type="term" value="F:ATP binding"/>
    <property type="evidence" value="ECO:0007669"/>
    <property type="project" value="InterPro"/>
</dbReference>
<keyword evidence="1" id="KW-0808">Transferase</keyword>
<accession>A0AAU9CXN8</accession>
<dbReference type="EMBL" id="AP024718">
    <property type="protein sequence ID" value="BCX89470.1"/>
    <property type="molecule type" value="Genomic_DNA"/>
</dbReference>
<dbReference type="Gene3D" id="1.10.4200.10">
    <property type="entry name" value="Triphosphoribosyl-dephospho-CoA protein"/>
    <property type="match status" value="1"/>
</dbReference>
<name>A0AAU9CXN8_9GAMM</name>
<dbReference type="PANTHER" id="PTHR42280">
    <property type="entry name" value="CITG FAMILY PROTEIN"/>
    <property type="match status" value="1"/>
</dbReference>
<dbReference type="InterPro" id="IPR002736">
    <property type="entry name" value="CitG"/>
</dbReference>
<proteinExistence type="predicted"/>
<evidence type="ECO:0000313" key="2">
    <source>
        <dbReference type="Proteomes" id="UP001321450"/>
    </source>
</evidence>
<organism evidence="1 2">
    <name type="scientific">Methylomarinovum tepidoasis</name>
    <dbReference type="NCBI Taxonomy" id="2840183"/>
    <lineage>
        <taxon>Bacteria</taxon>
        <taxon>Pseudomonadati</taxon>
        <taxon>Pseudomonadota</taxon>
        <taxon>Gammaproteobacteria</taxon>
        <taxon>Methylococcales</taxon>
        <taxon>Methylothermaceae</taxon>
        <taxon>Methylomarinovum</taxon>
    </lineage>
</organism>
<gene>
    <name evidence="1" type="ORF">MIN45_P1843</name>
</gene>
<keyword evidence="2" id="KW-1185">Reference proteome</keyword>
<dbReference type="Proteomes" id="UP001321450">
    <property type="component" value="Chromosome"/>
</dbReference>
<dbReference type="EC" id="2.4.2.52" evidence="1"/>
<reference evidence="2" key="1">
    <citation type="journal article" date="2024" name="Int. J. Syst. Evol. Microbiol.">
        <title>Methylomarinovum tepidoasis sp. nov., a moderately thermophilic methanotroph of the family Methylothermaceae isolated from a deep-sea hydrothermal field.</title>
        <authorList>
            <person name="Hirayama H."/>
            <person name="Takaki Y."/>
            <person name="Abe M."/>
            <person name="Miyazaki M."/>
            <person name="Uematsu K."/>
            <person name="Matsui Y."/>
            <person name="Takai K."/>
        </authorList>
    </citation>
    <scope>NUCLEOTIDE SEQUENCE [LARGE SCALE GENOMIC DNA]</scope>
    <source>
        <strain evidence="2">IN45</strain>
    </source>
</reference>
<keyword evidence="1" id="KW-0328">Glycosyltransferase</keyword>
<dbReference type="Pfam" id="PF01874">
    <property type="entry name" value="CitG"/>
    <property type="match status" value="1"/>
</dbReference>
<dbReference type="GO" id="GO:0016757">
    <property type="term" value="F:glycosyltransferase activity"/>
    <property type="evidence" value="ECO:0007669"/>
    <property type="project" value="UniProtKB-KW"/>
</dbReference>
<dbReference type="KEGG" id="meiy:MIN45_P1843"/>
<dbReference type="RefSeq" id="WP_286291815.1">
    <property type="nucleotide sequence ID" value="NZ_AP024718.1"/>
</dbReference>